<evidence type="ECO:0000259" key="3">
    <source>
        <dbReference type="PROSITE" id="PS51207"/>
    </source>
</evidence>
<protein>
    <recommendedName>
        <fullName evidence="6">PXA domain-containing protein</fullName>
    </recommendedName>
</protein>
<proteinExistence type="predicted"/>
<dbReference type="PANTHER" id="PTHR22775">
    <property type="entry name" value="SORTING NEXIN"/>
    <property type="match status" value="1"/>
</dbReference>
<evidence type="ECO:0008006" key="6">
    <source>
        <dbReference type="Google" id="ProtNLM"/>
    </source>
</evidence>
<keyword evidence="5" id="KW-1185">Reference proteome</keyword>
<keyword evidence="1" id="KW-1133">Transmembrane helix</keyword>
<reference evidence="4 5" key="1">
    <citation type="submission" date="2017-07" db="EMBL/GenBank/DDBJ databases">
        <authorList>
            <person name="Talla V."/>
            <person name="Backstrom N."/>
        </authorList>
    </citation>
    <scope>NUCLEOTIDE SEQUENCE [LARGE SCALE GENOMIC DNA]</scope>
</reference>
<dbReference type="PROSITE" id="PS50132">
    <property type="entry name" value="RGS"/>
    <property type="match status" value="1"/>
</dbReference>
<dbReference type="GO" id="GO:0005770">
    <property type="term" value="C:late endosome"/>
    <property type="evidence" value="ECO:0007669"/>
    <property type="project" value="TreeGrafter"/>
</dbReference>
<dbReference type="InterPro" id="IPR044926">
    <property type="entry name" value="RGS_subdomain_2"/>
</dbReference>
<dbReference type="PANTHER" id="PTHR22775:SF44">
    <property type="entry name" value="SORTING NEXIN-14"/>
    <property type="match status" value="1"/>
</dbReference>
<feature type="domain" description="RGS" evidence="2">
    <location>
        <begin position="307"/>
        <end position="438"/>
    </location>
</feature>
<dbReference type="InterPro" id="IPR016137">
    <property type="entry name" value="RGS"/>
</dbReference>
<dbReference type="SUPFAM" id="SSF48097">
    <property type="entry name" value="Regulator of G-protein signaling, RGS"/>
    <property type="match status" value="1"/>
</dbReference>
<organism evidence="4 5">
    <name type="scientific">Leptidea sinapis</name>
    <dbReference type="NCBI Taxonomy" id="189913"/>
    <lineage>
        <taxon>Eukaryota</taxon>
        <taxon>Metazoa</taxon>
        <taxon>Ecdysozoa</taxon>
        <taxon>Arthropoda</taxon>
        <taxon>Hexapoda</taxon>
        <taxon>Insecta</taxon>
        <taxon>Pterygota</taxon>
        <taxon>Neoptera</taxon>
        <taxon>Endopterygota</taxon>
        <taxon>Lepidoptera</taxon>
        <taxon>Glossata</taxon>
        <taxon>Ditrysia</taxon>
        <taxon>Papilionoidea</taxon>
        <taxon>Pieridae</taxon>
        <taxon>Dismorphiinae</taxon>
        <taxon>Leptidea</taxon>
    </lineage>
</organism>
<dbReference type="SMART" id="SM00313">
    <property type="entry name" value="PXA"/>
    <property type="match status" value="1"/>
</dbReference>
<dbReference type="InterPro" id="IPR003114">
    <property type="entry name" value="Phox_assoc"/>
</dbReference>
<dbReference type="AlphaFoldDB" id="A0A5E4Q0M6"/>
<dbReference type="SMART" id="SM00315">
    <property type="entry name" value="RGS"/>
    <property type="match status" value="1"/>
</dbReference>
<dbReference type="Proteomes" id="UP000324832">
    <property type="component" value="Unassembled WGS sequence"/>
</dbReference>
<dbReference type="GO" id="GO:0035091">
    <property type="term" value="F:phosphatidylinositol binding"/>
    <property type="evidence" value="ECO:0007669"/>
    <property type="project" value="TreeGrafter"/>
</dbReference>
<name>A0A5E4Q0M6_9NEOP</name>
<evidence type="ECO:0000313" key="4">
    <source>
        <dbReference type="EMBL" id="VVC91032.1"/>
    </source>
</evidence>
<dbReference type="EMBL" id="FZQP02000948">
    <property type="protein sequence ID" value="VVC91032.1"/>
    <property type="molecule type" value="Genomic_DNA"/>
</dbReference>
<dbReference type="Gene3D" id="1.10.167.10">
    <property type="entry name" value="Regulator of G-protein Signalling 4, domain 2"/>
    <property type="match status" value="1"/>
</dbReference>
<feature type="transmembrane region" description="Helical" evidence="1">
    <location>
        <begin position="17"/>
        <end position="35"/>
    </location>
</feature>
<dbReference type="GO" id="GO:0097352">
    <property type="term" value="P:autophagosome maturation"/>
    <property type="evidence" value="ECO:0007669"/>
    <property type="project" value="TreeGrafter"/>
</dbReference>
<evidence type="ECO:0000313" key="5">
    <source>
        <dbReference type="Proteomes" id="UP000324832"/>
    </source>
</evidence>
<dbReference type="InterPro" id="IPR036305">
    <property type="entry name" value="RGS_sf"/>
</dbReference>
<gene>
    <name evidence="4" type="ORF">LSINAPIS_LOCUS3812</name>
</gene>
<accession>A0A5E4Q0M6</accession>
<dbReference type="Pfam" id="PF00615">
    <property type="entry name" value="RGS"/>
    <property type="match status" value="1"/>
</dbReference>
<keyword evidence="1" id="KW-0472">Membrane</keyword>
<dbReference type="PROSITE" id="PS51207">
    <property type="entry name" value="PXA"/>
    <property type="match status" value="1"/>
</dbReference>
<dbReference type="Pfam" id="PF02194">
    <property type="entry name" value="PXA"/>
    <property type="match status" value="1"/>
</dbReference>
<evidence type="ECO:0000259" key="2">
    <source>
        <dbReference type="PROSITE" id="PS50132"/>
    </source>
</evidence>
<feature type="domain" description="PXA" evidence="3">
    <location>
        <begin position="114"/>
        <end position="270"/>
    </location>
</feature>
<evidence type="ECO:0000256" key="1">
    <source>
        <dbReference type="SAM" id="Phobius"/>
    </source>
</evidence>
<keyword evidence="1" id="KW-0812">Transmembrane</keyword>
<sequence length="809" mass="92477">MTERCHRTITEKFRSQNFLFCGGIVVAFLAILYVYKFHLITIVLSYGLGCVVCYYGVTTDVLSYCLEQLSCHFIETSQSPEEGKHKGCNTCGINNCDRHDPEISEEPWCGLQIHKQLDQAIEDFYNTILEQYVNSWYTKITLQPFFVDELRYQLRYASALLLRRALKIDYAKLITERLVPCALRHYSVVSTGHKPSIHVAASNRSAELRYLRCLTEAILPYLLRSTETKNPVFKVLIREIFAGWVLLSLTDVLADPYILNMLIILATSKETMAQLPATPNYKVEFLETFVRQSESVYMKRAKLLHIELELLVNEQQHFYAFMQHLKTTYNIHVLQFYKDIKSFQSRILNPELTSQEQANLHREATELYLRYIAVSMPRVELPDAMQLELKELLDAGPDAVKRLQTSRALYQAARQSHAVLEKVLMPRFLHSDEFYKLLIGPRVPTGYQKQMTRRPQDKQRLGARVRNAMRSQTLDGQVLDSNSELSEDSIDNVDILKYLDSLAAEDTLGDQDLSTYKVVLTHVEIRMLAAHGARLPPASGQAHRVPRRPDNSPLETLRYKYEDFLQRILQITLLQSSELLYLFLTVDNDFGLVVQASTLNVSPDLGNIYQSVAHKLRKEKGQHLESFLRSFLISSDKERYQAFRNYMNTIFENNFDVHPVPQRASASGHTELRGFTHCLMYILLKVVRARGIVACVLGQCLALCGSVVEPAANRLANTWLAELLAERRLAHLVRLGHAQREVARGRLMGRQTSGAALLLGGGVPVALLTAFEVIQSPQLNKQLVYNLLDLCILELFPELQTIDSRERNS</sequence>